<evidence type="ECO:0000313" key="2">
    <source>
        <dbReference type="EMBL" id="GAH75619.1"/>
    </source>
</evidence>
<accession>X1JB77</accession>
<feature type="transmembrane region" description="Helical" evidence="1">
    <location>
        <begin position="15"/>
        <end position="34"/>
    </location>
</feature>
<feature type="non-terminal residue" evidence="2">
    <location>
        <position position="1"/>
    </location>
</feature>
<proteinExistence type="predicted"/>
<comment type="caution">
    <text evidence="2">The sequence shown here is derived from an EMBL/GenBank/DDBJ whole genome shotgun (WGS) entry which is preliminary data.</text>
</comment>
<dbReference type="AlphaFoldDB" id="X1JB77"/>
<protein>
    <submittedName>
        <fullName evidence="2">Uncharacterized protein</fullName>
    </submittedName>
</protein>
<keyword evidence="1" id="KW-0472">Membrane</keyword>
<evidence type="ECO:0000256" key="1">
    <source>
        <dbReference type="SAM" id="Phobius"/>
    </source>
</evidence>
<name>X1JB77_9ZZZZ</name>
<dbReference type="EMBL" id="BARU01027634">
    <property type="protein sequence ID" value="GAH75619.1"/>
    <property type="molecule type" value="Genomic_DNA"/>
</dbReference>
<keyword evidence="1" id="KW-1133">Transmembrane helix</keyword>
<gene>
    <name evidence="2" type="ORF">S03H2_44217</name>
</gene>
<sequence length="40" mass="4065">VVILESIALLKGINGTYLATALGTIGLIVGYAFGVTRAKS</sequence>
<organism evidence="2">
    <name type="scientific">marine sediment metagenome</name>
    <dbReference type="NCBI Taxonomy" id="412755"/>
    <lineage>
        <taxon>unclassified sequences</taxon>
        <taxon>metagenomes</taxon>
        <taxon>ecological metagenomes</taxon>
    </lineage>
</organism>
<reference evidence="2" key="1">
    <citation type="journal article" date="2014" name="Front. Microbiol.">
        <title>High frequency of phylogenetically diverse reductive dehalogenase-homologous genes in deep subseafloor sedimentary metagenomes.</title>
        <authorList>
            <person name="Kawai M."/>
            <person name="Futagami T."/>
            <person name="Toyoda A."/>
            <person name="Takaki Y."/>
            <person name="Nishi S."/>
            <person name="Hori S."/>
            <person name="Arai W."/>
            <person name="Tsubouchi T."/>
            <person name="Morono Y."/>
            <person name="Uchiyama I."/>
            <person name="Ito T."/>
            <person name="Fujiyama A."/>
            <person name="Inagaki F."/>
            <person name="Takami H."/>
        </authorList>
    </citation>
    <scope>NUCLEOTIDE SEQUENCE</scope>
    <source>
        <strain evidence="2">Expedition CK06-06</strain>
    </source>
</reference>
<keyword evidence="1" id="KW-0812">Transmembrane</keyword>